<feature type="compositionally biased region" description="Basic and acidic residues" evidence="1">
    <location>
        <begin position="24"/>
        <end position="33"/>
    </location>
</feature>
<sequence length="407" mass="43017">MRADHAPHATETVHGPRAALPYRGRHEPQEASHHCRHRRGRRGVQGCRVLRAQRQGGGLGADQGQDPGDRRPDGLAPQQRRPRAVRRAQRRDRPGRGPAGLGAGHRAVLHAADLRRRGGPRADRHRVAAPGHRRRQGRGGRLPQVVGRAPGGRCAAGRPARAGPPAGPGHRAGAARGRDRARGGHLGGSVGVDQRRRRGARDAGVPGRDGAPQDRPGRGTRALRAHQGARRGLRRGHRGTGPGRCAVRVHRLLGRGGRAGHPAAAVRVAAAHRDRLRQRRDGGGRAERHPGDGCVGTRPTVPGRLGRQRAVPAGAPRADRGQPAGHGVRRAGGHRAALADRGHPGPRHPAPLSRPRAAWQHRALRGLSPAPAPGAAVSAEAVNRRSLHGVSRARPACDPLTAVMRAS</sequence>
<accession>A0A9W4H6Q4</accession>
<feature type="region of interest" description="Disordered" evidence="1">
    <location>
        <begin position="1"/>
        <end position="353"/>
    </location>
</feature>
<protein>
    <submittedName>
        <fullName evidence="2">Uncharacterized protein</fullName>
    </submittedName>
</protein>
<comment type="caution">
    <text evidence="2">The sequence shown here is derived from an EMBL/GenBank/DDBJ whole genome shotgun (WGS) entry which is preliminary data.</text>
</comment>
<name>A0A9W4H6Q4_9ACTN</name>
<dbReference type="AlphaFoldDB" id="A0A9W4H6Q4"/>
<feature type="compositionally biased region" description="Basic residues" evidence="1">
    <location>
        <begin position="80"/>
        <end position="90"/>
    </location>
</feature>
<proteinExistence type="predicted"/>
<evidence type="ECO:0000256" key="1">
    <source>
        <dbReference type="SAM" id="MobiDB-lite"/>
    </source>
</evidence>
<evidence type="ECO:0000313" key="3">
    <source>
        <dbReference type="Proteomes" id="UP001153328"/>
    </source>
</evidence>
<gene>
    <name evidence="2" type="ORF">SBRY_70369</name>
</gene>
<dbReference type="EMBL" id="CAJVAX010000021">
    <property type="protein sequence ID" value="CAG7656165.1"/>
    <property type="molecule type" value="Genomic_DNA"/>
</dbReference>
<feature type="compositionally biased region" description="Low complexity" evidence="1">
    <location>
        <begin position="44"/>
        <end position="54"/>
    </location>
</feature>
<feature type="compositionally biased region" description="Basic and acidic residues" evidence="1">
    <location>
        <begin position="279"/>
        <end position="291"/>
    </location>
</feature>
<feature type="compositionally biased region" description="Low complexity" evidence="1">
    <location>
        <begin position="141"/>
        <end position="175"/>
    </location>
</feature>
<dbReference type="Proteomes" id="UP001153328">
    <property type="component" value="Unassembled WGS sequence"/>
</dbReference>
<organism evidence="2 3">
    <name type="scientific">Actinacidiphila bryophytorum</name>
    <dbReference type="NCBI Taxonomy" id="1436133"/>
    <lineage>
        <taxon>Bacteria</taxon>
        <taxon>Bacillati</taxon>
        <taxon>Actinomycetota</taxon>
        <taxon>Actinomycetes</taxon>
        <taxon>Kitasatosporales</taxon>
        <taxon>Streptomycetaceae</taxon>
        <taxon>Actinacidiphila</taxon>
    </lineage>
</organism>
<keyword evidence="3" id="KW-1185">Reference proteome</keyword>
<feature type="compositionally biased region" description="Basic and acidic residues" evidence="1">
    <location>
        <begin position="112"/>
        <end position="126"/>
    </location>
</feature>
<feature type="compositionally biased region" description="Low complexity" evidence="1">
    <location>
        <begin position="260"/>
        <end position="269"/>
    </location>
</feature>
<evidence type="ECO:0000313" key="2">
    <source>
        <dbReference type="EMBL" id="CAG7656165.1"/>
    </source>
</evidence>
<feature type="compositionally biased region" description="Basic residues" evidence="1">
    <location>
        <begin position="221"/>
        <end position="238"/>
    </location>
</feature>
<reference evidence="2" key="1">
    <citation type="submission" date="2021-06" db="EMBL/GenBank/DDBJ databases">
        <authorList>
            <person name="Arsene-Ploetze F."/>
        </authorList>
    </citation>
    <scope>NUCLEOTIDE SEQUENCE</scope>
    <source>
        <strain evidence="2">SBRY1</strain>
    </source>
</reference>